<dbReference type="SUPFAM" id="SSF53850">
    <property type="entry name" value="Periplasmic binding protein-like II"/>
    <property type="match status" value="1"/>
</dbReference>
<dbReference type="InterPro" id="IPR036390">
    <property type="entry name" value="WH_DNA-bd_sf"/>
</dbReference>
<organism evidence="6 7">
    <name type="scientific">Pelagibacterium lentulum</name>
    <dbReference type="NCBI Taxonomy" id="2029865"/>
    <lineage>
        <taxon>Bacteria</taxon>
        <taxon>Pseudomonadati</taxon>
        <taxon>Pseudomonadota</taxon>
        <taxon>Alphaproteobacteria</taxon>
        <taxon>Hyphomicrobiales</taxon>
        <taxon>Devosiaceae</taxon>
        <taxon>Pelagibacterium</taxon>
    </lineage>
</organism>
<feature type="domain" description="HTH lysR-type" evidence="5">
    <location>
        <begin position="1"/>
        <end position="59"/>
    </location>
</feature>
<keyword evidence="7" id="KW-1185">Reference proteome</keyword>
<dbReference type="Pfam" id="PF03466">
    <property type="entry name" value="LysR_substrate"/>
    <property type="match status" value="1"/>
</dbReference>
<proteinExistence type="inferred from homology"/>
<reference evidence="6 7" key="1">
    <citation type="journal article" date="2014" name="Int. J. Syst. Evol. Microbiol.">
        <title>Complete genome sequence of Corynebacterium casei LMG S-19264T (=DSM 44701T), isolated from a smear-ripened cheese.</title>
        <authorList>
            <consortium name="US DOE Joint Genome Institute (JGI-PGF)"/>
            <person name="Walter F."/>
            <person name="Albersmeier A."/>
            <person name="Kalinowski J."/>
            <person name="Ruckert C."/>
        </authorList>
    </citation>
    <scope>NUCLEOTIDE SEQUENCE [LARGE SCALE GENOMIC DNA]</scope>
    <source>
        <strain evidence="6 7">CGMCC 1.15896</strain>
    </source>
</reference>
<dbReference type="GO" id="GO:0003700">
    <property type="term" value="F:DNA-binding transcription factor activity"/>
    <property type="evidence" value="ECO:0007669"/>
    <property type="project" value="InterPro"/>
</dbReference>
<comment type="similarity">
    <text evidence="1">Belongs to the LysR transcriptional regulatory family.</text>
</comment>
<dbReference type="Gene3D" id="3.40.190.290">
    <property type="match status" value="1"/>
</dbReference>
<keyword evidence="2" id="KW-0805">Transcription regulation</keyword>
<name>A0A916RGL7_9HYPH</name>
<keyword evidence="3" id="KW-0238">DNA-binding</keyword>
<dbReference type="EMBL" id="BMKB01000004">
    <property type="protein sequence ID" value="GGA53633.1"/>
    <property type="molecule type" value="Genomic_DNA"/>
</dbReference>
<evidence type="ECO:0000256" key="2">
    <source>
        <dbReference type="ARBA" id="ARBA00023015"/>
    </source>
</evidence>
<dbReference type="InterPro" id="IPR058163">
    <property type="entry name" value="LysR-type_TF_proteobact-type"/>
</dbReference>
<dbReference type="SUPFAM" id="SSF46785">
    <property type="entry name" value="Winged helix' DNA-binding domain"/>
    <property type="match status" value="1"/>
</dbReference>
<dbReference type="RefSeq" id="WP_244640804.1">
    <property type="nucleotide sequence ID" value="NZ_BMKB01000004.1"/>
</dbReference>
<dbReference type="Proteomes" id="UP000596977">
    <property type="component" value="Unassembled WGS sequence"/>
</dbReference>
<evidence type="ECO:0000256" key="1">
    <source>
        <dbReference type="ARBA" id="ARBA00009437"/>
    </source>
</evidence>
<evidence type="ECO:0000259" key="5">
    <source>
        <dbReference type="PROSITE" id="PS50931"/>
    </source>
</evidence>
<dbReference type="InterPro" id="IPR036388">
    <property type="entry name" value="WH-like_DNA-bd_sf"/>
</dbReference>
<dbReference type="GO" id="GO:0043565">
    <property type="term" value="F:sequence-specific DNA binding"/>
    <property type="evidence" value="ECO:0007669"/>
    <property type="project" value="TreeGrafter"/>
</dbReference>
<protein>
    <submittedName>
        <fullName evidence="6">Transcriptional regulator</fullName>
    </submittedName>
</protein>
<keyword evidence="4" id="KW-0804">Transcription</keyword>
<dbReference type="PROSITE" id="PS50931">
    <property type="entry name" value="HTH_LYSR"/>
    <property type="match status" value="1"/>
</dbReference>
<evidence type="ECO:0000313" key="7">
    <source>
        <dbReference type="Proteomes" id="UP000596977"/>
    </source>
</evidence>
<dbReference type="CDD" id="cd08422">
    <property type="entry name" value="PBP2_CrgA_like"/>
    <property type="match status" value="1"/>
</dbReference>
<dbReference type="PANTHER" id="PTHR30537">
    <property type="entry name" value="HTH-TYPE TRANSCRIPTIONAL REGULATOR"/>
    <property type="match status" value="1"/>
</dbReference>
<dbReference type="FunFam" id="1.10.10.10:FF:000001">
    <property type="entry name" value="LysR family transcriptional regulator"/>
    <property type="match status" value="1"/>
</dbReference>
<dbReference type="AlphaFoldDB" id="A0A916RGL7"/>
<evidence type="ECO:0000256" key="4">
    <source>
        <dbReference type="ARBA" id="ARBA00023163"/>
    </source>
</evidence>
<dbReference type="InterPro" id="IPR005119">
    <property type="entry name" value="LysR_subst-bd"/>
</dbReference>
<dbReference type="InterPro" id="IPR000847">
    <property type="entry name" value="LysR_HTH_N"/>
</dbReference>
<dbReference type="PANTHER" id="PTHR30537:SF5">
    <property type="entry name" value="HTH-TYPE TRANSCRIPTIONAL ACTIVATOR TTDR-RELATED"/>
    <property type="match status" value="1"/>
</dbReference>
<evidence type="ECO:0000256" key="3">
    <source>
        <dbReference type="ARBA" id="ARBA00023125"/>
    </source>
</evidence>
<dbReference type="Pfam" id="PF00126">
    <property type="entry name" value="HTH_1"/>
    <property type="match status" value="1"/>
</dbReference>
<dbReference type="GO" id="GO:0006351">
    <property type="term" value="P:DNA-templated transcription"/>
    <property type="evidence" value="ECO:0007669"/>
    <property type="project" value="TreeGrafter"/>
</dbReference>
<evidence type="ECO:0000313" key="6">
    <source>
        <dbReference type="EMBL" id="GGA53633.1"/>
    </source>
</evidence>
<gene>
    <name evidence="6" type="primary">lysR</name>
    <name evidence="6" type="ORF">GCM10011499_24620</name>
</gene>
<sequence>MDRLDCDRMFVAVMETGSFTAAAERLATSSGQASKLVSRLETELGVRLLNRTTRSISPTEAGKAYFDRLRLLLEEYDHLDVSVRDVSQTPRGRLRLTAPLSFGVIELTPALNDFALRYPEIELDVSFSDRVTNLVDEGFDMAIRIGRPADSSLVARKLCDVRIVVVGASSYIDRMGEPGSPDELIKHTCVIDTNFREPDRWPFRSPTGDVVMAQVAGRMRYSNAEACLRAAEAGLGLAFVPSFVAGASVREGGVRRLLQEFETTPFLVHALYPHSRHLAAKVRVLVDFLAERYRGIPHWERDWIPFLP</sequence>
<accession>A0A916RGL7</accession>
<dbReference type="Gene3D" id="1.10.10.10">
    <property type="entry name" value="Winged helix-like DNA-binding domain superfamily/Winged helix DNA-binding domain"/>
    <property type="match status" value="1"/>
</dbReference>
<comment type="caution">
    <text evidence="6">The sequence shown here is derived from an EMBL/GenBank/DDBJ whole genome shotgun (WGS) entry which is preliminary data.</text>
</comment>